<reference evidence="2 3" key="1">
    <citation type="submission" date="2008-03" db="EMBL/GenBank/DDBJ databases">
        <title>Complete sequence of chromosome of Methylobacterium radiotolerans JCM 2831.</title>
        <authorList>
            <consortium name="US DOE Joint Genome Institute"/>
            <person name="Copeland A."/>
            <person name="Lucas S."/>
            <person name="Lapidus A."/>
            <person name="Glavina del Rio T."/>
            <person name="Dalin E."/>
            <person name="Tice H."/>
            <person name="Bruce D."/>
            <person name="Goodwin L."/>
            <person name="Pitluck S."/>
            <person name="Kiss H."/>
            <person name="Brettin T."/>
            <person name="Detter J.C."/>
            <person name="Han C."/>
            <person name="Kuske C.R."/>
            <person name="Schmutz J."/>
            <person name="Larimer F."/>
            <person name="Land M."/>
            <person name="Hauser L."/>
            <person name="Kyrpides N."/>
            <person name="Mikhailova N."/>
            <person name="Marx C.J."/>
            <person name="Richardson P."/>
        </authorList>
    </citation>
    <scope>NUCLEOTIDE SEQUENCE [LARGE SCALE GENOMIC DNA]</scope>
    <source>
        <strain evidence="3">ATCC 27329 / DSM 1819 / JCM 2831 / NBRC 15690 / NCIMB 10815 / 0-1</strain>
    </source>
</reference>
<dbReference type="RefSeq" id="WP_012322185.1">
    <property type="nucleotide sequence ID" value="NC_010505.1"/>
</dbReference>
<sequence length="321" mass="35083">MLPISRYLATHLVLSSKLFILADGKPIAAGDRVDAKAVRLALAVLSRAAARQVDRGEWLDARWDHEHLSGRPRETVTVPLARLRVDLGKVTLGGLVEAHGRAANIQASILGEPGFGEHPILDAGVHAQAGQTKHRIAKATNTVDFRVDRTLAAVAHLYADANDDELDPRPFGYDPTVMAAFSCRYSPLAYLRVLAWTEDGARLPRGWRARRVRGGLLSVEIPVPEVQQALGATGMPNASAIEAQLIRPVAEDLRRVGMTVDWGWERSPKMKGPRALVLRVSDPREACAPARTRTPTAMRRPRPRPAPSGLRALRPQIPACR</sequence>
<evidence type="ECO:0000313" key="2">
    <source>
        <dbReference type="EMBL" id="ACB27241.1"/>
    </source>
</evidence>
<feature type="region of interest" description="Disordered" evidence="1">
    <location>
        <begin position="293"/>
        <end position="321"/>
    </location>
</feature>
<gene>
    <name evidence="2" type="ordered locus">Mrad2831_5294</name>
</gene>
<dbReference type="KEGG" id="mrd:Mrad2831_5294"/>
<proteinExistence type="predicted"/>
<evidence type="ECO:0000256" key="1">
    <source>
        <dbReference type="SAM" id="MobiDB-lite"/>
    </source>
</evidence>
<organism evidence="2 3">
    <name type="scientific">Methylobacterium radiotolerans (strain ATCC 27329 / DSM 1819 / JCM 2831 / NBRC 15690 / NCIMB 10815 / 0-1)</name>
    <dbReference type="NCBI Taxonomy" id="426355"/>
    <lineage>
        <taxon>Bacteria</taxon>
        <taxon>Pseudomonadati</taxon>
        <taxon>Pseudomonadota</taxon>
        <taxon>Alphaproteobacteria</taxon>
        <taxon>Hyphomicrobiales</taxon>
        <taxon>Methylobacteriaceae</taxon>
        <taxon>Methylobacterium</taxon>
    </lineage>
</organism>
<dbReference type="GeneID" id="6141365"/>
<evidence type="ECO:0000313" key="3">
    <source>
        <dbReference type="Proteomes" id="UP000006589"/>
    </source>
</evidence>
<dbReference type="EMBL" id="CP001001">
    <property type="protein sequence ID" value="ACB27241.1"/>
    <property type="molecule type" value="Genomic_DNA"/>
</dbReference>
<dbReference type="Proteomes" id="UP000006589">
    <property type="component" value="Chromosome"/>
</dbReference>
<dbReference type="HOGENOM" id="CLU_865477_0_0_5"/>
<name>B1LXC0_METRJ</name>
<dbReference type="OrthoDB" id="7994014at2"/>
<protein>
    <submittedName>
        <fullName evidence="2">Uncharacterized protein</fullName>
    </submittedName>
</protein>
<dbReference type="AlphaFoldDB" id="B1LXC0"/>
<accession>B1LXC0</accession>